<dbReference type="InterPro" id="IPR016032">
    <property type="entry name" value="Sig_transdc_resp-reg_C-effctor"/>
</dbReference>
<dbReference type="PANTHER" id="PTHR44688:SF16">
    <property type="entry name" value="DNA-BINDING TRANSCRIPTIONAL ACTIVATOR DEVR_DOSR"/>
    <property type="match status" value="1"/>
</dbReference>
<dbReference type="PROSITE" id="PS00622">
    <property type="entry name" value="HTH_LUXR_1"/>
    <property type="match status" value="1"/>
</dbReference>
<dbReference type="PANTHER" id="PTHR44688">
    <property type="entry name" value="DNA-BINDING TRANSCRIPTIONAL ACTIVATOR DEVR_DOSR"/>
    <property type="match status" value="1"/>
</dbReference>
<evidence type="ECO:0000313" key="5">
    <source>
        <dbReference type="EMBL" id="MDC5696541.1"/>
    </source>
</evidence>
<dbReference type="EMBL" id="JAPFQL010000012">
    <property type="protein sequence ID" value="MDC5696541.1"/>
    <property type="molecule type" value="Genomic_DNA"/>
</dbReference>
<evidence type="ECO:0000259" key="4">
    <source>
        <dbReference type="PROSITE" id="PS50043"/>
    </source>
</evidence>
<dbReference type="PRINTS" id="PR00038">
    <property type="entry name" value="HTHLUXR"/>
</dbReference>
<keyword evidence="3" id="KW-0804">Transcription</keyword>
<dbReference type="Pfam" id="PF00196">
    <property type="entry name" value="GerE"/>
    <property type="match status" value="1"/>
</dbReference>
<gene>
    <name evidence="5" type="ORF">OO014_04665</name>
</gene>
<dbReference type="PROSITE" id="PS50043">
    <property type="entry name" value="HTH_LUXR_2"/>
    <property type="match status" value="1"/>
</dbReference>
<dbReference type="RefSeq" id="WP_272461115.1">
    <property type="nucleotide sequence ID" value="NZ_JAPFQL010000012.1"/>
</dbReference>
<dbReference type="InterPro" id="IPR000792">
    <property type="entry name" value="Tscrpt_reg_LuxR_C"/>
</dbReference>
<dbReference type="SUPFAM" id="SSF46894">
    <property type="entry name" value="C-terminal effector domain of the bipartite response regulators"/>
    <property type="match status" value="1"/>
</dbReference>
<evidence type="ECO:0000313" key="6">
    <source>
        <dbReference type="Proteomes" id="UP001150259"/>
    </source>
</evidence>
<proteinExistence type="predicted"/>
<sequence>MTYLARSDLESLLDFVGDVGELDFDEPYPLELVRRLMDVVPCDAITYQELDPRAQIFTVEIGFGADEDDDPDGYWRHGPCPTLAYRERTGDLEAVRTSDLIGRRSFVELPVFRDYFKPAGLEHVLDLGLPSARPQLRSFVLFRRLGARDFSERDRVVLEALRPHLYRLEAHAALRRRLAEALQELDNEASLDAYSVLTPRESQIAELLAEGKTNAQIAAVLWIAPSTVKKHLEHIYAKTGAVSRAAVVGRSRHS</sequence>
<dbReference type="SMART" id="SM00421">
    <property type="entry name" value="HTH_LUXR"/>
    <property type="match status" value="1"/>
</dbReference>
<organism evidence="5 6">
    <name type="scientific">Intrasporangium calvum</name>
    <dbReference type="NCBI Taxonomy" id="53358"/>
    <lineage>
        <taxon>Bacteria</taxon>
        <taxon>Bacillati</taxon>
        <taxon>Actinomycetota</taxon>
        <taxon>Actinomycetes</taxon>
        <taxon>Micrococcales</taxon>
        <taxon>Intrasporangiaceae</taxon>
        <taxon>Intrasporangium</taxon>
    </lineage>
</organism>
<reference evidence="5 6" key="1">
    <citation type="submission" date="2022-11" db="EMBL/GenBank/DDBJ databases">
        <title>Anaerobic phenanthrene biodegradation by a DNRA strain PheN6.</title>
        <authorList>
            <person name="Zhang Z."/>
        </authorList>
    </citation>
    <scope>NUCLEOTIDE SEQUENCE [LARGE SCALE GENOMIC DNA]</scope>
    <source>
        <strain evidence="5 6">PheN6</strain>
    </source>
</reference>
<evidence type="ECO:0000256" key="2">
    <source>
        <dbReference type="ARBA" id="ARBA00023125"/>
    </source>
</evidence>
<comment type="caution">
    <text evidence="5">The sequence shown here is derived from an EMBL/GenBank/DDBJ whole genome shotgun (WGS) entry which is preliminary data.</text>
</comment>
<dbReference type="Gene3D" id="1.10.10.10">
    <property type="entry name" value="Winged helix-like DNA-binding domain superfamily/Winged helix DNA-binding domain"/>
    <property type="match status" value="1"/>
</dbReference>
<keyword evidence="1" id="KW-0805">Transcription regulation</keyword>
<evidence type="ECO:0000256" key="1">
    <source>
        <dbReference type="ARBA" id="ARBA00023015"/>
    </source>
</evidence>
<keyword evidence="6" id="KW-1185">Reference proteome</keyword>
<name>A0ABT5GFS5_9MICO</name>
<keyword evidence="2" id="KW-0238">DNA-binding</keyword>
<dbReference type="InterPro" id="IPR036388">
    <property type="entry name" value="WH-like_DNA-bd_sf"/>
</dbReference>
<dbReference type="CDD" id="cd06170">
    <property type="entry name" value="LuxR_C_like"/>
    <property type="match status" value="1"/>
</dbReference>
<feature type="domain" description="HTH luxR-type" evidence="4">
    <location>
        <begin position="190"/>
        <end position="254"/>
    </location>
</feature>
<protein>
    <submittedName>
        <fullName evidence="5">LuxR C-terminal-related transcriptional regulator</fullName>
    </submittedName>
</protein>
<accession>A0ABT5GFS5</accession>
<evidence type="ECO:0000256" key="3">
    <source>
        <dbReference type="ARBA" id="ARBA00023163"/>
    </source>
</evidence>
<dbReference type="Proteomes" id="UP001150259">
    <property type="component" value="Unassembled WGS sequence"/>
</dbReference>